<dbReference type="EMBL" id="WBOF01000001">
    <property type="protein sequence ID" value="MQS14514.1"/>
    <property type="molecule type" value="Genomic_DNA"/>
</dbReference>
<sequence>MPHGPLINAGPRDPITVYSATGQTVTASGDSGPLDFTAISSGLASVFVTGAAGTTPSLTCYIDVQDANGHWYQIATVGVALTSGPNFTFGNFGPVSGSGYVLTGVGRFRWVVSGTSPSFTGVDFSVVGR</sequence>
<proteinExistence type="predicted"/>
<dbReference type="Proteomes" id="UP000450000">
    <property type="component" value="Unassembled WGS sequence"/>
</dbReference>
<gene>
    <name evidence="1" type="ORF">F7Q99_20150</name>
</gene>
<evidence type="ECO:0000313" key="2">
    <source>
        <dbReference type="Proteomes" id="UP000450000"/>
    </source>
</evidence>
<organism evidence="1 2">
    <name type="scientific">Streptomyces kaniharaensis</name>
    <dbReference type="NCBI Taxonomy" id="212423"/>
    <lineage>
        <taxon>Bacteria</taxon>
        <taxon>Bacillati</taxon>
        <taxon>Actinomycetota</taxon>
        <taxon>Actinomycetes</taxon>
        <taxon>Kitasatosporales</taxon>
        <taxon>Streptomycetaceae</taxon>
        <taxon>Streptomyces</taxon>
    </lineage>
</organism>
<accession>A0A6N7KWY4</accession>
<reference evidence="1 2" key="1">
    <citation type="submission" date="2019-09" db="EMBL/GenBank/DDBJ databases">
        <title>Genome Sequences of Streptomyces kaniharaensis ATCC 21070.</title>
        <authorList>
            <person name="Zhu W."/>
            <person name="De Crecy-Lagard V."/>
            <person name="Richards N.G."/>
        </authorList>
    </citation>
    <scope>NUCLEOTIDE SEQUENCE [LARGE SCALE GENOMIC DNA]</scope>
    <source>
        <strain evidence="1 2">SF-557</strain>
    </source>
</reference>
<evidence type="ECO:0000313" key="1">
    <source>
        <dbReference type="EMBL" id="MQS14514.1"/>
    </source>
</evidence>
<dbReference type="OrthoDB" id="1938931at2"/>
<protein>
    <submittedName>
        <fullName evidence="1">Uncharacterized protein</fullName>
    </submittedName>
</protein>
<dbReference type="RefSeq" id="WP_153463330.1">
    <property type="nucleotide sequence ID" value="NZ_WBOF01000001.1"/>
</dbReference>
<keyword evidence="2" id="KW-1185">Reference proteome</keyword>
<name>A0A6N7KWY4_9ACTN</name>
<dbReference type="AlphaFoldDB" id="A0A6N7KWY4"/>
<comment type="caution">
    <text evidence="1">The sequence shown here is derived from an EMBL/GenBank/DDBJ whole genome shotgun (WGS) entry which is preliminary data.</text>
</comment>